<proteinExistence type="predicted"/>
<accession>A0A2N8PEE5</accession>
<dbReference type="Proteomes" id="UP000236047">
    <property type="component" value="Unassembled WGS sequence"/>
</dbReference>
<sequence>MEAVIASVVAVFGTLLGSAVTHHFQSRSADRSEGFARAERLRQERIDAYCAYAGALLDYRRVLVHSWFVRHEDDRCGEDTPELREEVYKSRYAAQEAMFRAQMVSDDPDVLDLSERIMAEVTEIHWVEDREALTERRAATRQGIRDFVAATARRVR</sequence>
<protein>
    <submittedName>
        <fullName evidence="1">Uncharacterized protein</fullName>
    </submittedName>
</protein>
<reference evidence="2" key="1">
    <citation type="submission" date="2015-09" db="EMBL/GenBank/DDBJ databases">
        <authorList>
            <person name="Graham D.E."/>
            <person name="Mahan K.M."/>
            <person name="Klingeman D.M."/>
            <person name="Fida T."/>
            <person name="Giannone R.J."/>
            <person name="Hettich R.L."/>
            <person name="Parry R.J."/>
            <person name="Spain J.C."/>
        </authorList>
    </citation>
    <scope>NUCLEOTIDE SEQUENCE [LARGE SCALE GENOMIC DNA]</scope>
    <source>
        <strain evidence="2">JCM 4701</strain>
    </source>
</reference>
<evidence type="ECO:0000313" key="1">
    <source>
        <dbReference type="EMBL" id="PNE39382.1"/>
    </source>
</evidence>
<dbReference type="RefSeq" id="WP_039633628.1">
    <property type="nucleotide sequence ID" value="NZ_LJSN01000003.1"/>
</dbReference>
<name>A0A2N8PEE5_STRNR</name>
<comment type="caution">
    <text evidence="1">The sequence shown here is derived from an EMBL/GenBank/DDBJ whole genome shotgun (WGS) entry which is preliminary data.</text>
</comment>
<evidence type="ECO:0000313" key="2">
    <source>
        <dbReference type="Proteomes" id="UP000236047"/>
    </source>
</evidence>
<dbReference type="EMBL" id="LJSN01000003">
    <property type="protein sequence ID" value="PNE39382.1"/>
    <property type="molecule type" value="Genomic_DNA"/>
</dbReference>
<organism evidence="1 2">
    <name type="scientific">Streptomyces noursei</name>
    <name type="common">Streptomyces albulus</name>
    <dbReference type="NCBI Taxonomy" id="1971"/>
    <lineage>
        <taxon>Bacteria</taxon>
        <taxon>Bacillati</taxon>
        <taxon>Actinomycetota</taxon>
        <taxon>Actinomycetes</taxon>
        <taxon>Kitasatosporales</taxon>
        <taxon>Streptomycetaceae</taxon>
        <taxon>Streptomyces</taxon>
    </lineage>
</organism>
<keyword evidence="2" id="KW-1185">Reference proteome</keyword>
<dbReference type="AlphaFoldDB" id="A0A2N8PEE5"/>
<gene>
    <name evidence="1" type="ORF">AOB60_36580</name>
</gene>